<dbReference type="InterPro" id="IPR014816">
    <property type="entry name" value="tRNA_MeTrfase_Gcd14"/>
</dbReference>
<keyword evidence="8" id="KW-1185">Reference proteome</keyword>
<dbReference type="Gene3D" id="3.40.50.150">
    <property type="entry name" value="Vaccinia Virus protein VP39"/>
    <property type="match status" value="1"/>
</dbReference>
<organism evidence="7 8">
    <name type="scientific">Gleimia hominis</name>
    <dbReference type="NCBI Taxonomy" id="595468"/>
    <lineage>
        <taxon>Bacteria</taxon>
        <taxon>Bacillati</taxon>
        <taxon>Actinomycetota</taxon>
        <taxon>Actinomycetes</taxon>
        <taxon>Actinomycetales</taxon>
        <taxon>Actinomycetaceae</taxon>
        <taxon>Gleimia</taxon>
    </lineage>
</organism>
<evidence type="ECO:0000313" key="8">
    <source>
        <dbReference type="Proteomes" id="UP001247542"/>
    </source>
</evidence>
<dbReference type="Gene3D" id="3.10.330.20">
    <property type="match status" value="1"/>
</dbReference>
<dbReference type="EMBL" id="JASXSX010000001">
    <property type="protein sequence ID" value="MDT3767586.1"/>
    <property type="molecule type" value="Genomic_DNA"/>
</dbReference>
<keyword evidence="2" id="KW-0808">Transferase</keyword>
<evidence type="ECO:0000256" key="4">
    <source>
        <dbReference type="ARBA" id="ARBA00022694"/>
    </source>
</evidence>
<dbReference type="CDD" id="cd02440">
    <property type="entry name" value="AdoMet_MTases"/>
    <property type="match status" value="1"/>
</dbReference>
<dbReference type="Pfam" id="PF08704">
    <property type="entry name" value="GCD14"/>
    <property type="match status" value="1"/>
</dbReference>
<dbReference type="SUPFAM" id="SSF53335">
    <property type="entry name" value="S-adenosyl-L-methionine-dependent methyltransferases"/>
    <property type="match status" value="1"/>
</dbReference>
<evidence type="ECO:0000256" key="2">
    <source>
        <dbReference type="ARBA" id="ARBA00022679"/>
    </source>
</evidence>
<feature type="compositionally biased region" description="Basic and acidic residues" evidence="5">
    <location>
        <begin position="318"/>
        <end position="347"/>
    </location>
</feature>
<feature type="region of interest" description="Disordered" evidence="5">
    <location>
        <begin position="1"/>
        <end position="24"/>
    </location>
</feature>
<dbReference type="RefSeq" id="WP_313273267.1">
    <property type="nucleotide sequence ID" value="NZ_JASXSX010000001.1"/>
</dbReference>
<evidence type="ECO:0000256" key="5">
    <source>
        <dbReference type="SAM" id="MobiDB-lite"/>
    </source>
</evidence>
<dbReference type="PROSITE" id="PS51620">
    <property type="entry name" value="SAM_TRM61"/>
    <property type="match status" value="1"/>
</dbReference>
<feature type="region of interest" description="Disordered" evidence="5">
    <location>
        <begin position="280"/>
        <end position="347"/>
    </location>
</feature>
<dbReference type="Proteomes" id="UP001247542">
    <property type="component" value="Unassembled WGS sequence"/>
</dbReference>
<proteinExistence type="predicted"/>
<feature type="domain" description="tRNA (adenine(58)-N(1))-methyltransferase catalytic subunit TRM61 C-terminal" evidence="6">
    <location>
        <begin position="82"/>
        <end position="257"/>
    </location>
</feature>
<sequence>MESDLTYDVPAQAEHPMGPAGRRGTLKAGEHVQITDPKGRLHTVVLTPKQVFRCSRGELAHNDIIGQPPATVMGDGAHRFLVLRPLLDDYTMYMPRGAAIVYPKDAAQVVQFADIFPGAKVLEAGVGSGALSMSLLNAVGTTGSVHSIEKRSDFAVIAQGNVDLWFGGRHPAWTVTIGDFEQVALSEPAGSIDRIVLDMLTPWECLDATEHALAVGGVLCVYVTTVTQLSRLVEDLNRYGSFTPPKVWENLSRGWHVDGLSVRPEHRMVGHTGFLLTTRKLATGKLNPPNPKRPSPAMEGRAGQWNDAQNWEEYPQIQEERAPKRVRRQARELSRRSRRVLPHEEGE</sequence>
<keyword evidence="1" id="KW-0489">Methyltransferase</keyword>
<dbReference type="Pfam" id="PF14801">
    <property type="entry name" value="TrmI-like_N"/>
    <property type="match status" value="1"/>
</dbReference>
<dbReference type="PANTHER" id="PTHR12133:SF1">
    <property type="entry name" value="TRNA (ADENINE(58)-N(1))-METHYLTRANSFERASE, MITOCHONDRIAL"/>
    <property type="match status" value="1"/>
</dbReference>
<comment type="caution">
    <text evidence="7">The sequence shown here is derived from an EMBL/GenBank/DDBJ whole genome shotgun (WGS) entry which is preliminary data.</text>
</comment>
<evidence type="ECO:0000259" key="6">
    <source>
        <dbReference type="Pfam" id="PF08704"/>
    </source>
</evidence>
<name>A0ABU3ICC5_9ACTO</name>
<evidence type="ECO:0000313" key="7">
    <source>
        <dbReference type="EMBL" id="MDT3767586.1"/>
    </source>
</evidence>
<reference evidence="7 8" key="1">
    <citation type="submission" date="2023-06" db="EMBL/GenBank/DDBJ databases">
        <title>Draft genome sequence of Gleimia hominis type strain CCUG 57540T.</title>
        <authorList>
            <person name="Salva-Serra F."/>
            <person name="Cardew S."/>
            <person name="Jensie Markopoulos S."/>
            <person name="Ohlen M."/>
            <person name="Inganas E."/>
            <person name="Svensson-Stadler L."/>
            <person name="Moore E.R.B."/>
        </authorList>
    </citation>
    <scope>NUCLEOTIDE SEQUENCE [LARGE SCALE GENOMIC DNA]</scope>
    <source>
        <strain evidence="7 8">CCUG 57540</strain>
    </source>
</reference>
<dbReference type="InterPro" id="IPR049470">
    <property type="entry name" value="TRM61_C"/>
</dbReference>
<keyword evidence="4" id="KW-0819">tRNA processing</keyword>
<dbReference type="PANTHER" id="PTHR12133">
    <property type="entry name" value="TRNA (ADENINE(58)-N(1))-METHYLTRANSFERASE"/>
    <property type="match status" value="1"/>
</dbReference>
<keyword evidence="3" id="KW-0949">S-adenosyl-L-methionine</keyword>
<evidence type="ECO:0000256" key="1">
    <source>
        <dbReference type="ARBA" id="ARBA00022603"/>
    </source>
</evidence>
<accession>A0ABU3ICC5</accession>
<evidence type="ECO:0000256" key="3">
    <source>
        <dbReference type="ARBA" id="ARBA00022691"/>
    </source>
</evidence>
<dbReference type="InterPro" id="IPR029063">
    <property type="entry name" value="SAM-dependent_MTases_sf"/>
</dbReference>
<protein>
    <submittedName>
        <fullName evidence="7">tRNA (Adenine-N1)-methyltransferase</fullName>
    </submittedName>
</protein>
<gene>
    <name evidence="7" type="ORF">QS713_05855</name>
</gene>